<dbReference type="Proteomes" id="UP000619534">
    <property type="component" value="Unassembled WGS sequence"/>
</dbReference>
<dbReference type="RefSeq" id="WP_062443145.1">
    <property type="nucleotide sequence ID" value="NZ_BMCJ01000005.1"/>
</dbReference>
<dbReference type="PIRSF" id="PIRSF005962">
    <property type="entry name" value="Pept_M20D_amidohydro"/>
    <property type="match status" value="1"/>
</dbReference>
<dbReference type="Gene3D" id="3.30.70.360">
    <property type="match status" value="1"/>
</dbReference>
<evidence type="ECO:0000259" key="1">
    <source>
        <dbReference type="Pfam" id="PF07687"/>
    </source>
</evidence>
<gene>
    <name evidence="2" type="primary">yhaA</name>
    <name evidence="2" type="ORF">GCM10007216_28490</name>
</gene>
<evidence type="ECO:0000313" key="2">
    <source>
        <dbReference type="EMBL" id="GGC96008.1"/>
    </source>
</evidence>
<name>A0ABQ1PEY6_9BACI</name>
<dbReference type="PANTHER" id="PTHR11014:SF63">
    <property type="entry name" value="METALLOPEPTIDASE, PUTATIVE (AFU_ORTHOLOGUE AFUA_6G09600)-RELATED"/>
    <property type="match status" value="1"/>
</dbReference>
<dbReference type="InterPro" id="IPR011650">
    <property type="entry name" value="Peptidase_M20_dimer"/>
</dbReference>
<dbReference type="InterPro" id="IPR002933">
    <property type="entry name" value="Peptidase_M20"/>
</dbReference>
<evidence type="ECO:0000313" key="3">
    <source>
        <dbReference type="Proteomes" id="UP000619534"/>
    </source>
</evidence>
<dbReference type="InterPro" id="IPR036264">
    <property type="entry name" value="Bact_exopeptidase_dim_dom"/>
</dbReference>
<dbReference type="PANTHER" id="PTHR11014">
    <property type="entry name" value="PEPTIDASE M20 FAMILY MEMBER"/>
    <property type="match status" value="1"/>
</dbReference>
<reference evidence="3" key="1">
    <citation type="journal article" date="2019" name="Int. J. Syst. Evol. Microbiol.">
        <title>The Global Catalogue of Microorganisms (GCM) 10K type strain sequencing project: providing services to taxonomists for standard genome sequencing and annotation.</title>
        <authorList>
            <consortium name="The Broad Institute Genomics Platform"/>
            <consortium name="The Broad Institute Genome Sequencing Center for Infectious Disease"/>
            <person name="Wu L."/>
            <person name="Ma J."/>
        </authorList>
    </citation>
    <scope>NUCLEOTIDE SEQUENCE [LARGE SCALE GENOMIC DNA]</scope>
    <source>
        <strain evidence="3">CCM 7282</strain>
    </source>
</reference>
<sequence length="401" mass="43667">MIQSMFQLLDEQHSEIVEIRRDLHMHPELSHQEQRTPELIAEYLEGLGLEVKRGVGGNGVVGYLHGNHPGKTIALRADFDALPMKDEKDVAYKSKVDGVSHACGHDVHTAALLGVAKVLSGLKDKLAGTVVFIHQFAEEVSPGGAEAMIADGCLEEVDAIYGAHVWSDNHTGEILFNEGFTMAAADTFEIDIQGKGGHGALPHLTIDPVVAASQLVMSLQQIASRNVDPLKAAVITVGSFHSGEALNVIPDSASVKGTVRTYDEKVRKMIKDKIQKTAEALEVQTGADISVDYHFGHASLYNHPAETASLRVLAEENLPGFDVKQMPPFMGAEDFAYYLKEVPGTFFFVGGKNEKINAIYPHHHPKFDVDESSMATIGKVFMLALMNHGVITEKEQKIVEV</sequence>
<dbReference type="EMBL" id="BMCJ01000005">
    <property type="protein sequence ID" value="GGC96008.1"/>
    <property type="molecule type" value="Genomic_DNA"/>
</dbReference>
<dbReference type="Pfam" id="PF01546">
    <property type="entry name" value="Peptidase_M20"/>
    <property type="match status" value="1"/>
</dbReference>
<proteinExistence type="predicted"/>
<dbReference type="NCBIfam" id="TIGR01891">
    <property type="entry name" value="amidohydrolases"/>
    <property type="match status" value="1"/>
</dbReference>
<keyword evidence="3" id="KW-1185">Reference proteome</keyword>
<dbReference type="SUPFAM" id="SSF55031">
    <property type="entry name" value="Bacterial exopeptidase dimerisation domain"/>
    <property type="match status" value="1"/>
</dbReference>
<feature type="domain" description="Peptidase M20 dimerisation" evidence="1">
    <location>
        <begin position="187"/>
        <end position="282"/>
    </location>
</feature>
<comment type="caution">
    <text evidence="2">The sequence shown here is derived from an EMBL/GenBank/DDBJ whole genome shotgun (WGS) entry which is preliminary data.</text>
</comment>
<organism evidence="2 3">
    <name type="scientific">Thalassobacillus devorans</name>
    <dbReference type="NCBI Taxonomy" id="279813"/>
    <lineage>
        <taxon>Bacteria</taxon>
        <taxon>Bacillati</taxon>
        <taxon>Bacillota</taxon>
        <taxon>Bacilli</taxon>
        <taxon>Bacillales</taxon>
        <taxon>Bacillaceae</taxon>
        <taxon>Thalassobacillus</taxon>
    </lineage>
</organism>
<dbReference type="Gene3D" id="3.40.630.10">
    <property type="entry name" value="Zn peptidases"/>
    <property type="match status" value="1"/>
</dbReference>
<protein>
    <submittedName>
        <fullName evidence="2">Amidohydrolase YhaA</fullName>
    </submittedName>
</protein>
<dbReference type="SUPFAM" id="SSF53187">
    <property type="entry name" value="Zn-dependent exopeptidases"/>
    <property type="match status" value="1"/>
</dbReference>
<dbReference type="Pfam" id="PF07687">
    <property type="entry name" value="M20_dimer"/>
    <property type="match status" value="1"/>
</dbReference>
<dbReference type="InterPro" id="IPR017439">
    <property type="entry name" value="Amidohydrolase"/>
</dbReference>
<accession>A0ABQ1PEY6</accession>